<dbReference type="PANTHER" id="PTHR35936:SF17">
    <property type="entry name" value="ARGININE-BINDING EXTRACELLULAR PROTEIN ARTP"/>
    <property type="match status" value="1"/>
</dbReference>
<evidence type="ECO:0000313" key="8">
    <source>
        <dbReference type="Proteomes" id="UP000236723"/>
    </source>
</evidence>
<feature type="signal peptide" evidence="5">
    <location>
        <begin position="1"/>
        <end position="22"/>
    </location>
</feature>
<proteinExistence type="inferred from homology"/>
<keyword evidence="8" id="KW-1185">Reference proteome</keyword>
<comment type="similarity">
    <text evidence="2 4">Belongs to the bacterial solute-binding protein 3 family.</text>
</comment>
<dbReference type="AlphaFoldDB" id="A0A1H6CAH3"/>
<protein>
    <submittedName>
        <fullName evidence="7">Amino acid ABC transporter substrate-binding protein, PAAT family</fullName>
    </submittedName>
</protein>
<comment type="subcellular location">
    <subcellularLocation>
        <location evidence="1">Cell envelope</location>
    </subcellularLocation>
</comment>
<feature type="domain" description="Solute-binding protein family 3/N-terminal" evidence="6">
    <location>
        <begin position="35"/>
        <end position="257"/>
    </location>
</feature>
<dbReference type="RefSeq" id="WP_103939574.1">
    <property type="nucleotide sequence ID" value="NZ_FNVO01000009.1"/>
</dbReference>
<dbReference type="OrthoDB" id="9807888at2"/>
<dbReference type="Proteomes" id="UP000236723">
    <property type="component" value="Unassembled WGS sequence"/>
</dbReference>
<reference evidence="8" key="1">
    <citation type="submission" date="2016-10" db="EMBL/GenBank/DDBJ databases">
        <authorList>
            <person name="Varghese N."/>
            <person name="Submissions S."/>
        </authorList>
    </citation>
    <scope>NUCLEOTIDE SEQUENCE [LARGE SCALE GENOMIC DNA]</scope>
    <source>
        <strain evidence="8">DSM 43163</strain>
    </source>
</reference>
<dbReference type="SUPFAM" id="SSF53850">
    <property type="entry name" value="Periplasmic binding protein-like II"/>
    <property type="match status" value="1"/>
</dbReference>
<dbReference type="SMART" id="SM00062">
    <property type="entry name" value="PBPb"/>
    <property type="match status" value="1"/>
</dbReference>
<dbReference type="GO" id="GO:0030313">
    <property type="term" value="C:cell envelope"/>
    <property type="evidence" value="ECO:0007669"/>
    <property type="project" value="UniProtKB-SubCell"/>
</dbReference>
<accession>A0A1H6CAH3</accession>
<dbReference type="PROSITE" id="PS01039">
    <property type="entry name" value="SBP_BACTERIAL_3"/>
    <property type="match status" value="1"/>
</dbReference>
<dbReference type="EMBL" id="FNVO01000009">
    <property type="protein sequence ID" value="SEG69918.1"/>
    <property type="molecule type" value="Genomic_DNA"/>
</dbReference>
<evidence type="ECO:0000256" key="5">
    <source>
        <dbReference type="SAM" id="SignalP"/>
    </source>
</evidence>
<keyword evidence="3 5" id="KW-0732">Signal</keyword>
<organism evidence="7 8">
    <name type="scientific">Thermomonospora echinospora</name>
    <dbReference type="NCBI Taxonomy" id="1992"/>
    <lineage>
        <taxon>Bacteria</taxon>
        <taxon>Bacillati</taxon>
        <taxon>Actinomycetota</taxon>
        <taxon>Actinomycetes</taxon>
        <taxon>Streptosporangiales</taxon>
        <taxon>Thermomonosporaceae</taxon>
        <taxon>Thermomonospora</taxon>
    </lineage>
</organism>
<dbReference type="InterPro" id="IPR001638">
    <property type="entry name" value="Solute-binding_3/MltF_N"/>
</dbReference>
<evidence type="ECO:0000256" key="3">
    <source>
        <dbReference type="ARBA" id="ARBA00022729"/>
    </source>
</evidence>
<gene>
    <name evidence="7" type="ORF">SAMN04489712_109126</name>
</gene>
<evidence type="ECO:0000256" key="1">
    <source>
        <dbReference type="ARBA" id="ARBA00004196"/>
    </source>
</evidence>
<dbReference type="PANTHER" id="PTHR35936">
    <property type="entry name" value="MEMBRANE-BOUND LYTIC MUREIN TRANSGLYCOSYLASE F"/>
    <property type="match status" value="1"/>
</dbReference>
<evidence type="ECO:0000313" key="7">
    <source>
        <dbReference type="EMBL" id="SEG69918.1"/>
    </source>
</evidence>
<evidence type="ECO:0000256" key="4">
    <source>
        <dbReference type="RuleBase" id="RU003744"/>
    </source>
</evidence>
<dbReference type="Pfam" id="PF00497">
    <property type="entry name" value="SBP_bac_3"/>
    <property type="match status" value="1"/>
</dbReference>
<dbReference type="InterPro" id="IPR018313">
    <property type="entry name" value="SBP_3_CS"/>
</dbReference>
<feature type="chain" id="PRO_5009294669" evidence="5">
    <location>
        <begin position="23"/>
        <end position="273"/>
    </location>
</feature>
<name>A0A1H6CAH3_9ACTN</name>
<evidence type="ECO:0000256" key="2">
    <source>
        <dbReference type="ARBA" id="ARBA00010333"/>
    </source>
</evidence>
<sequence>MRSPVVSFALVVLAVLTCGACAGPGGGSSILDKGTVVVGVRPDLPGLGLRRPDGTFEGFEVDVARDLAVRLGWKVRFVAALAADREPLLLSGRADLMFGTFSVTPERKLKVAFAGPYHVSYQDILVRSGDRRINGVRDLKGRRICAVEGANAAERVVRERGVPAVPVPAPHYDRCMAMLRTGEVEAITTNDVILAGLIARERGAGLRLVGAGFGEQRTGIGMRRGDVAGCEALNRAITQMYQDGTARRLLLRWFDGTGLELGTIAVPQFEGCS</sequence>
<dbReference type="Gene3D" id="3.40.190.10">
    <property type="entry name" value="Periplasmic binding protein-like II"/>
    <property type="match status" value="2"/>
</dbReference>
<evidence type="ECO:0000259" key="6">
    <source>
        <dbReference type="SMART" id="SM00062"/>
    </source>
</evidence>